<proteinExistence type="predicted"/>
<dbReference type="PANTHER" id="PTHR33055:SF13">
    <property type="entry name" value="TRANSPOSASE"/>
    <property type="match status" value="1"/>
</dbReference>
<sequence length="368" mass="39438">GGRRRDLETWMGLVDRGYLEPAGVTVVITRTEVGALARMQSGVTDQTVIVPEAIMTHKLILGFDVSKDWIDVGRHGAAAVVRLANEADAIAAFLKAEGPIGLAAFEPTGGYERALRRALVAAGAPFARVHPNEVAAFRARRGVKAKTDRIDARLIADFAALELDGRGLKPLVEGDGVLRELVARRRQLVDALHAERCRAALAESRAVRDSLAAVMAALEAALAGLETEIAARIAADPDLAAMARRLASLKGVGPVTIMTLIGALPELGRLTGKEIASLVGLAPVTRDSGRTRGRAATGHGRPDVRRVLFNAARCAIRHNPTMKAFFDRLVTENRRPGKVALTAVMRKMLVTLNAIARDKQNWKHAPKA</sequence>
<dbReference type="Pfam" id="PF02371">
    <property type="entry name" value="Transposase_20"/>
    <property type="match status" value="1"/>
</dbReference>
<evidence type="ECO:0000259" key="1">
    <source>
        <dbReference type="Pfam" id="PF01548"/>
    </source>
</evidence>
<dbReference type="InterPro" id="IPR003346">
    <property type="entry name" value="Transposase_20"/>
</dbReference>
<evidence type="ECO:0000313" key="3">
    <source>
        <dbReference type="EMBL" id="MFD1333847.1"/>
    </source>
</evidence>
<accession>A0ABW3ZD09</accession>
<evidence type="ECO:0000259" key="2">
    <source>
        <dbReference type="Pfam" id="PF02371"/>
    </source>
</evidence>
<keyword evidence="4" id="KW-1185">Reference proteome</keyword>
<gene>
    <name evidence="3" type="ORF">ACFQ4O_17720</name>
</gene>
<dbReference type="InterPro" id="IPR047650">
    <property type="entry name" value="Transpos_IS110"/>
</dbReference>
<dbReference type="PANTHER" id="PTHR33055">
    <property type="entry name" value="TRANSPOSASE FOR INSERTION SEQUENCE ELEMENT IS1111A"/>
    <property type="match status" value="1"/>
</dbReference>
<protein>
    <submittedName>
        <fullName evidence="3">IS110 family transposase</fullName>
    </submittedName>
</protein>
<dbReference type="Proteomes" id="UP001597171">
    <property type="component" value="Unassembled WGS sequence"/>
</dbReference>
<feature type="domain" description="Transposase IS116/IS110/IS902 C-terminal" evidence="2">
    <location>
        <begin position="244"/>
        <end position="326"/>
    </location>
</feature>
<reference evidence="4" key="1">
    <citation type="journal article" date="2019" name="Int. J. Syst. Evol. Microbiol.">
        <title>The Global Catalogue of Microorganisms (GCM) 10K type strain sequencing project: providing services to taxonomists for standard genome sequencing and annotation.</title>
        <authorList>
            <consortium name="The Broad Institute Genomics Platform"/>
            <consortium name="The Broad Institute Genome Sequencing Center for Infectious Disease"/>
            <person name="Wu L."/>
            <person name="Ma J."/>
        </authorList>
    </citation>
    <scope>NUCLEOTIDE SEQUENCE [LARGE SCALE GENOMIC DNA]</scope>
    <source>
        <strain evidence="4">CCUG 61696</strain>
    </source>
</reference>
<name>A0ABW3ZD09_9HYPH</name>
<dbReference type="Pfam" id="PF01548">
    <property type="entry name" value="DEDD_Tnp_IS110"/>
    <property type="match status" value="1"/>
</dbReference>
<feature type="non-terminal residue" evidence="3">
    <location>
        <position position="1"/>
    </location>
</feature>
<evidence type="ECO:0000313" key="4">
    <source>
        <dbReference type="Proteomes" id="UP001597171"/>
    </source>
</evidence>
<dbReference type="EMBL" id="JBHTMX010000369">
    <property type="protein sequence ID" value="MFD1333847.1"/>
    <property type="molecule type" value="Genomic_DNA"/>
</dbReference>
<comment type="caution">
    <text evidence="3">The sequence shown here is derived from an EMBL/GenBank/DDBJ whole genome shotgun (WGS) entry which is preliminary data.</text>
</comment>
<organism evidence="3 4">
    <name type="scientific">Methylopila musalis</name>
    <dbReference type="NCBI Taxonomy" id="1134781"/>
    <lineage>
        <taxon>Bacteria</taxon>
        <taxon>Pseudomonadati</taxon>
        <taxon>Pseudomonadota</taxon>
        <taxon>Alphaproteobacteria</taxon>
        <taxon>Hyphomicrobiales</taxon>
        <taxon>Methylopilaceae</taxon>
        <taxon>Methylopila</taxon>
    </lineage>
</organism>
<dbReference type="NCBIfam" id="NF033542">
    <property type="entry name" value="transpos_IS110"/>
    <property type="match status" value="1"/>
</dbReference>
<feature type="domain" description="Transposase IS110-like N-terminal" evidence="1">
    <location>
        <begin position="87"/>
        <end position="198"/>
    </location>
</feature>
<dbReference type="InterPro" id="IPR002525">
    <property type="entry name" value="Transp_IS110-like_N"/>
</dbReference>
<dbReference type="RefSeq" id="WP_378777721.1">
    <property type="nucleotide sequence ID" value="NZ_JBHTMX010000369.1"/>
</dbReference>